<sequence>MSTTKSTTIRMMPGGASFCRQKLADERRESEDWLNPRVITYKHFIDSVEKSTKELTIGERTRLSDNNNDRKQLNYWTFKRNFVARSSLSRAKTKKTMNKSDATSLLLNEDDDVGDNIFQDVSGDAKLRFDNDDDRVKFLRFKAVWRLVKSVTVASVVVILQLYQNWVGSNNKQQRAQQDLQ</sequence>
<proteinExistence type="predicted"/>
<protein>
    <submittedName>
        <fullName evidence="1">Uncharacterized protein</fullName>
    </submittedName>
</protein>
<dbReference type="EMBL" id="CADCXV010000924">
    <property type="protein sequence ID" value="CAB0038765.1"/>
    <property type="molecule type" value="Genomic_DNA"/>
</dbReference>
<evidence type="ECO:0000313" key="1">
    <source>
        <dbReference type="EMBL" id="CAB0038765.1"/>
    </source>
</evidence>
<reference evidence="1 2" key="1">
    <citation type="submission" date="2020-02" db="EMBL/GenBank/DDBJ databases">
        <authorList>
            <person name="Ferguson B K."/>
        </authorList>
    </citation>
    <scope>NUCLEOTIDE SEQUENCE [LARGE SCALE GENOMIC DNA]</scope>
</reference>
<accession>A0A6H5IMC0</accession>
<name>A0A6H5IMC0_9HYME</name>
<dbReference type="Proteomes" id="UP000479190">
    <property type="component" value="Unassembled WGS sequence"/>
</dbReference>
<organism evidence="1 2">
    <name type="scientific">Trichogramma brassicae</name>
    <dbReference type="NCBI Taxonomy" id="86971"/>
    <lineage>
        <taxon>Eukaryota</taxon>
        <taxon>Metazoa</taxon>
        <taxon>Ecdysozoa</taxon>
        <taxon>Arthropoda</taxon>
        <taxon>Hexapoda</taxon>
        <taxon>Insecta</taxon>
        <taxon>Pterygota</taxon>
        <taxon>Neoptera</taxon>
        <taxon>Endopterygota</taxon>
        <taxon>Hymenoptera</taxon>
        <taxon>Apocrita</taxon>
        <taxon>Proctotrupomorpha</taxon>
        <taxon>Chalcidoidea</taxon>
        <taxon>Trichogrammatidae</taxon>
        <taxon>Trichogramma</taxon>
    </lineage>
</organism>
<dbReference type="AlphaFoldDB" id="A0A6H5IMC0"/>
<gene>
    <name evidence="1" type="ORF">TBRA_LOCUS10535</name>
</gene>
<keyword evidence="2" id="KW-1185">Reference proteome</keyword>
<evidence type="ECO:0000313" key="2">
    <source>
        <dbReference type="Proteomes" id="UP000479190"/>
    </source>
</evidence>